<organism evidence="4 5">
    <name type="scientific">Geomicrobium halophilum</name>
    <dbReference type="NCBI Taxonomy" id="549000"/>
    <lineage>
        <taxon>Bacteria</taxon>
        <taxon>Bacillati</taxon>
        <taxon>Bacillota</taxon>
        <taxon>Bacilli</taxon>
        <taxon>Bacillales</taxon>
        <taxon>Geomicrobium</taxon>
    </lineage>
</organism>
<gene>
    <name evidence="4" type="ORF">HNR44_000174</name>
</gene>
<dbReference type="RefSeq" id="WP_184402247.1">
    <property type="nucleotide sequence ID" value="NZ_JACHHJ010000001.1"/>
</dbReference>
<keyword evidence="2" id="KW-0012">Acyltransferase</keyword>
<keyword evidence="4" id="KW-0689">Ribosomal protein</keyword>
<evidence type="ECO:0000256" key="2">
    <source>
        <dbReference type="ARBA" id="ARBA00023315"/>
    </source>
</evidence>
<keyword evidence="4" id="KW-0687">Ribonucleoprotein</keyword>
<evidence type="ECO:0000313" key="4">
    <source>
        <dbReference type="EMBL" id="MBB6448225.1"/>
    </source>
</evidence>
<keyword evidence="5" id="KW-1185">Reference proteome</keyword>
<evidence type="ECO:0000256" key="1">
    <source>
        <dbReference type="ARBA" id="ARBA00022679"/>
    </source>
</evidence>
<dbReference type="Pfam" id="PF00583">
    <property type="entry name" value="Acetyltransf_1"/>
    <property type="match status" value="1"/>
</dbReference>
<reference evidence="4 5" key="1">
    <citation type="submission" date="2020-08" db="EMBL/GenBank/DDBJ databases">
        <title>Genomic Encyclopedia of Type Strains, Phase IV (KMG-IV): sequencing the most valuable type-strain genomes for metagenomic binning, comparative biology and taxonomic classification.</title>
        <authorList>
            <person name="Goeker M."/>
        </authorList>
    </citation>
    <scope>NUCLEOTIDE SEQUENCE [LARGE SCALE GENOMIC DNA]</scope>
    <source>
        <strain evidence="4 5">DSM 21769</strain>
    </source>
</reference>
<dbReference type="Gene3D" id="3.40.630.30">
    <property type="match status" value="1"/>
</dbReference>
<dbReference type="AlphaFoldDB" id="A0A841PWJ6"/>
<name>A0A841PWJ6_9BACL</name>
<dbReference type="PANTHER" id="PTHR43420:SF12">
    <property type="entry name" value="N-ACETYLTRANSFERASE DOMAIN-CONTAINING PROTEIN"/>
    <property type="match status" value="1"/>
</dbReference>
<dbReference type="InterPro" id="IPR016181">
    <property type="entry name" value="Acyl_CoA_acyltransferase"/>
</dbReference>
<dbReference type="InterPro" id="IPR050680">
    <property type="entry name" value="YpeA/RimI_acetyltransf"/>
</dbReference>
<accession>A0A841PWJ6</accession>
<feature type="domain" description="N-acetyltransferase" evidence="3">
    <location>
        <begin position="1"/>
        <end position="139"/>
    </location>
</feature>
<sequence>MNIESVDYESTKDAIVRHLQADTKVKRPAFVNREKKLIGFAAYEKGEIVAGINGEIFWNNMHLSLLSVKHSYQGQGLGKALLKKMEEEAMVHSCRMMYVETMSWHAPDFYRRYGFEIVGTLDGYPIEGECQYYMRKWLV</sequence>
<dbReference type="PROSITE" id="PS51186">
    <property type="entry name" value="GNAT"/>
    <property type="match status" value="1"/>
</dbReference>
<dbReference type="PANTHER" id="PTHR43420">
    <property type="entry name" value="ACETYLTRANSFERASE"/>
    <property type="match status" value="1"/>
</dbReference>
<proteinExistence type="predicted"/>
<dbReference type="Proteomes" id="UP000568839">
    <property type="component" value="Unassembled WGS sequence"/>
</dbReference>
<dbReference type="InterPro" id="IPR000182">
    <property type="entry name" value="GNAT_dom"/>
</dbReference>
<dbReference type="SUPFAM" id="SSF55729">
    <property type="entry name" value="Acyl-CoA N-acyltransferases (Nat)"/>
    <property type="match status" value="1"/>
</dbReference>
<evidence type="ECO:0000313" key="5">
    <source>
        <dbReference type="Proteomes" id="UP000568839"/>
    </source>
</evidence>
<comment type="caution">
    <text evidence="4">The sequence shown here is derived from an EMBL/GenBank/DDBJ whole genome shotgun (WGS) entry which is preliminary data.</text>
</comment>
<dbReference type="GO" id="GO:0016747">
    <property type="term" value="F:acyltransferase activity, transferring groups other than amino-acyl groups"/>
    <property type="evidence" value="ECO:0007669"/>
    <property type="project" value="InterPro"/>
</dbReference>
<dbReference type="CDD" id="cd04301">
    <property type="entry name" value="NAT_SF"/>
    <property type="match status" value="1"/>
</dbReference>
<protein>
    <submittedName>
        <fullName evidence="4">Ribosomal protein S18 acetylase RimI-like enzyme</fullName>
    </submittedName>
</protein>
<evidence type="ECO:0000259" key="3">
    <source>
        <dbReference type="PROSITE" id="PS51186"/>
    </source>
</evidence>
<dbReference type="EMBL" id="JACHHJ010000001">
    <property type="protein sequence ID" value="MBB6448225.1"/>
    <property type="molecule type" value="Genomic_DNA"/>
</dbReference>
<keyword evidence="1" id="KW-0808">Transferase</keyword>
<dbReference type="GO" id="GO:0005840">
    <property type="term" value="C:ribosome"/>
    <property type="evidence" value="ECO:0007669"/>
    <property type="project" value="UniProtKB-KW"/>
</dbReference>